<dbReference type="PANTHER" id="PTHR42756:SF1">
    <property type="entry name" value="TRANSCRIPTIONAL REPRESSOR OF EMRAB OPERON"/>
    <property type="match status" value="1"/>
</dbReference>
<reference evidence="5" key="1">
    <citation type="submission" date="2021-07" db="EMBL/GenBank/DDBJ databases">
        <title>Complete genome sequence of Crassaminicella sp. 143-21, isolated from a deep-sea hydrothermal vent.</title>
        <authorList>
            <person name="Li X."/>
        </authorList>
    </citation>
    <scope>NUCLEOTIDE SEQUENCE</scope>
    <source>
        <strain evidence="5">143-21</strain>
    </source>
</reference>
<keyword evidence="6" id="KW-1185">Reference proteome</keyword>
<gene>
    <name evidence="5" type="ORF">KVH43_09375</name>
</gene>
<dbReference type="EMBL" id="CP078093">
    <property type="protein sequence ID" value="QXM05581.1"/>
    <property type="molecule type" value="Genomic_DNA"/>
</dbReference>
<sequence length="147" mass="17489">MEDNLIEIKQFFFKTMPNIRKHLLIDFFKKECSVYDMNKNQYKTILILKNHGLKSMTELCSMLQLEKGSFTTIVDVLTEKGYVIRTKDEKDRRKHVIQLTEKGIEFADGQINKWNEHLMRKLDKLSKEEQDRFLDAMKALDDISNKL</sequence>
<evidence type="ECO:0000259" key="4">
    <source>
        <dbReference type="PROSITE" id="PS50995"/>
    </source>
</evidence>
<name>A0ABX8R9U7_9CLOT</name>
<protein>
    <submittedName>
        <fullName evidence="5">MarR family transcriptional regulator</fullName>
    </submittedName>
</protein>
<evidence type="ECO:0000256" key="1">
    <source>
        <dbReference type="ARBA" id="ARBA00023015"/>
    </source>
</evidence>
<dbReference type="RefSeq" id="WP_218282279.1">
    <property type="nucleotide sequence ID" value="NZ_CP078093.1"/>
</dbReference>
<feature type="domain" description="HTH marR-type" evidence="4">
    <location>
        <begin position="9"/>
        <end position="142"/>
    </location>
</feature>
<keyword evidence="1" id="KW-0805">Transcription regulation</keyword>
<accession>A0ABX8R9U7</accession>
<dbReference type="Proteomes" id="UP000886818">
    <property type="component" value="Chromosome"/>
</dbReference>
<dbReference type="PROSITE" id="PS50995">
    <property type="entry name" value="HTH_MARR_2"/>
    <property type="match status" value="1"/>
</dbReference>
<keyword evidence="2" id="KW-0238">DNA-binding</keyword>
<evidence type="ECO:0000313" key="6">
    <source>
        <dbReference type="Proteomes" id="UP000886818"/>
    </source>
</evidence>
<proteinExistence type="predicted"/>
<evidence type="ECO:0000256" key="2">
    <source>
        <dbReference type="ARBA" id="ARBA00023125"/>
    </source>
</evidence>
<dbReference type="InterPro" id="IPR000835">
    <property type="entry name" value="HTH_MarR-typ"/>
</dbReference>
<keyword evidence="3" id="KW-0804">Transcription</keyword>
<dbReference type="PANTHER" id="PTHR42756">
    <property type="entry name" value="TRANSCRIPTIONAL REGULATOR, MARR"/>
    <property type="match status" value="1"/>
</dbReference>
<dbReference type="SMART" id="SM00347">
    <property type="entry name" value="HTH_MARR"/>
    <property type="match status" value="1"/>
</dbReference>
<evidence type="ECO:0000313" key="5">
    <source>
        <dbReference type="EMBL" id="QXM05581.1"/>
    </source>
</evidence>
<dbReference type="Pfam" id="PF01047">
    <property type="entry name" value="MarR"/>
    <property type="match status" value="1"/>
</dbReference>
<evidence type="ECO:0000256" key="3">
    <source>
        <dbReference type="ARBA" id="ARBA00023163"/>
    </source>
</evidence>
<organism evidence="5 6">
    <name type="scientific">Crassaminicella indica</name>
    <dbReference type="NCBI Taxonomy" id="2855394"/>
    <lineage>
        <taxon>Bacteria</taxon>
        <taxon>Bacillati</taxon>
        <taxon>Bacillota</taxon>
        <taxon>Clostridia</taxon>
        <taxon>Eubacteriales</taxon>
        <taxon>Clostridiaceae</taxon>
        <taxon>Crassaminicella</taxon>
    </lineage>
</organism>